<dbReference type="EMBL" id="JADCNL010000003">
    <property type="protein sequence ID" value="KAG0487958.1"/>
    <property type="molecule type" value="Genomic_DNA"/>
</dbReference>
<name>A0A835V811_VANPL</name>
<sequence length="68" mass="7801">MIQEHPHNKITDSIITAQWGITTAQAMQKASITTAQAMQKASRSTQGFLIQFQQKRAWPKFEFQKSHL</sequence>
<keyword evidence="2" id="KW-1185">Reference proteome</keyword>
<dbReference type="OrthoDB" id="1934079at2759"/>
<comment type="caution">
    <text evidence="1">The sequence shown here is derived from an EMBL/GenBank/DDBJ whole genome shotgun (WGS) entry which is preliminary data.</text>
</comment>
<reference evidence="1 2" key="1">
    <citation type="journal article" date="2020" name="Nat. Food">
        <title>A phased Vanilla planifolia genome enables genetic improvement of flavour and production.</title>
        <authorList>
            <person name="Hasing T."/>
            <person name="Tang H."/>
            <person name="Brym M."/>
            <person name="Khazi F."/>
            <person name="Huang T."/>
            <person name="Chambers A.H."/>
        </authorList>
    </citation>
    <scope>NUCLEOTIDE SEQUENCE [LARGE SCALE GENOMIC DNA]</scope>
    <source>
        <tissue evidence="1">Leaf</tissue>
    </source>
</reference>
<evidence type="ECO:0000313" key="1">
    <source>
        <dbReference type="EMBL" id="KAG0487958.1"/>
    </source>
</evidence>
<evidence type="ECO:0000313" key="2">
    <source>
        <dbReference type="Proteomes" id="UP000636800"/>
    </source>
</evidence>
<dbReference type="AlphaFoldDB" id="A0A835V811"/>
<dbReference type="Proteomes" id="UP000636800">
    <property type="component" value="Chromosome 3"/>
</dbReference>
<protein>
    <submittedName>
        <fullName evidence="1">Uncharacterized protein</fullName>
    </submittedName>
</protein>
<gene>
    <name evidence="1" type="ORF">HPP92_006769</name>
</gene>
<proteinExistence type="predicted"/>
<organism evidence="1 2">
    <name type="scientific">Vanilla planifolia</name>
    <name type="common">Vanilla</name>
    <dbReference type="NCBI Taxonomy" id="51239"/>
    <lineage>
        <taxon>Eukaryota</taxon>
        <taxon>Viridiplantae</taxon>
        <taxon>Streptophyta</taxon>
        <taxon>Embryophyta</taxon>
        <taxon>Tracheophyta</taxon>
        <taxon>Spermatophyta</taxon>
        <taxon>Magnoliopsida</taxon>
        <taxon>Liliopsida</taxon>
        <taxon>Asparagales</taxon>
        <taxon>Orchidaceae</taxon>
        <taxon>Vanilloideae</taxon>
        <taxon>Vanilleae</taxon>
        <taxon>Vanilla</taxon>
    </lineage>
</organism>
<accession>A0A835V811</accession>